<protein>
    <submittedName>
        <fullName evidence="1">Uncharacterized protein</fullName>
    </submittedName>
</protein>
<evidence type="ECO:0000313" key="1">
    <source>
        <dbReference type="EMBL" id="KPV50001.1"/>
    </source>
</evidence>
<dbReference type="AlphaFoldDB" id="A0A0P9FBN9"/>
<sequence>MADLHTFETEPQLLSRWMQLVMQAQVGSSEESYAILAAQNQIVALQRKTAQHDDTHAQLRWEGEDPMWTAIAGDRIAVVVTDDDDASPFAYQAWLALENKINQPIEHCGPQGLYTLEGAKAWCADRLTGLTEELA</sequence>
<proteinExistence type="predicted"/>
<dbReference type="Proteomes" id="UP000050509">
    <property type="component" value="Unassembled WGS sequence"/>
</dbReference>
<evidence type="ECO:0000313" key="2">
    <source>
        <dbReference type="Proteomes" id="UP000050509"/>
    </source>
</evidence>
<accession>A0A0P9FBN9</accession>
<reference evidence="1 2" key="1">
    <citation type="submission" date="2015-09" db="EMBL/GenBank/DDBJ databases">
        <title>Draft genome sequence of Kouleothrix aurantiaca JCM 19913.</title>
        <authorList>
            <person name="Hemp J."/>
        </authorList>
    </citation>
    <scope>NUCLEOTIDE SEQUENCE [LARGE SCALE GENOMIC DNA]</scope>
    <source>
        <strain evidence="1 2">COM-B</strain>
    </source>
</reference>
<organism evidence="1 2">
    <name type="scientific">Kouleothrix aurantiaca</name>
    <dbReference type="NCBI Taxonomy" id="186479"/>
    <lineage>
        <taxon>Bacteria</taxon>
        <taxon>Bacillati</taxon>
        <taxon>Chloroflexota</taxon>
        <taxon>Chloroflexia</taxon>
        <taxon>Chloroflexales</taxon>
        <taxon>Roseiflexineae</taxon>
        <taxon>Roseiflexaceae</taxon>
        <taxon>Kouleothrix</taxon>
    </lineage>
</organism>
<dbReference type="EMBL" id="LJCR01001633">
    <property type="protein sequence ID" value="KPV50001.1"/>
    <property type="molecule type" value="Genomic_DNA"/>
</dbReference>
<keyword evidence="2" id="KW-1185">Reference proteome</keyword>
<gene>
    <name evidence="1" type="ORF">SE17_29470</name>
</gene>
<name>A0A0P9FBN9_9CHLR</name>
<comment type="caution">
    <text evidence="1">The sequence shown here is derived from an EMBL/GenBank/DDBJ whole genome shotgun (WGS) entry which is preliminary data.</text>
</comment>